<evidence type="ECO:0000256" key="3">
    <source>
        <dbReference type="ARBA" id="ARBA00022630"/>
    </source>
</evidence>
<dbReference type="Proteomes" id="UP000242329">
    <property type="component" value="Unassembled WGS sequence"/>
</dbReference>
<comment type="similarity">
    <text evidence="2 5">Belongs to the acyl-CoA dehydrogenase family.</text>
</comment>
<dbReference type="Gene3D" id="1.20.140.10">
    <property type="entry name" value="Butyryl-CoA Dehydrogenase, subunit A, domain 3"/>
    <property type="match status" value="1"/>
</dbReference>
<dbReference type="EMBL" id="FQWY01000015">
    <property type="protein sequence ID" value="SHG85643.1"/>
    <property type="molecule type" value="Genomic_DNA"/>
</dbReference>
<comment type="cofactor">
    <cofactor evidence="1 5">
        <name>FAD</name>
        <dbReference type="ChEBI" id="CHEBI:57692"/>
    </cofactor>
</comment>
<dbReference type="InterPro" id="IPR036250">
    <property type="entry name" value="AcylCo_DH-like_C"/>
</dbReference>
<dbReference type="STRING" id="1123382.SAMN02745221_01120"/>
<evidence type="ECO:0000259" key="7">
    <source>
        <dbReference type="Pfam" id="PF02770"/>
    </source>
</evidence>
<dbReference type="PIRSF" id="PIRSF016578">
    <property type="entry name" value="HsaA"/>
    <property type="match status" value="1"/>
</dbReference>
<dbReference type="OrthoDB" id="9785203at2"/>
<feature type="domain" description="Acyl-CoA oxidase/dehydrogenase middle" evidence="7">
    <location>
        <begin position="149"/>
        <end position="230"/>
    </location>
</feature>
<gene>
    <name evidence="9" type="ORF">SAMN02745221_01120</name>
</gene>
<dbReference type="Pfam" id="PF02771">
    <property type="entry name" value="Acyl-CoA_dh_N"/>
    <property type="match status" value="1"/>
</dbReference>
<evidence type="ECO:0000259" key="8">
    <source>
        <dbReference type="Pfam" id="PF02771"/>
    </source>
</evidence>
<evidence type="ECO:0000313" key="10">
    <source>
        <dbReference type="Proteomes" id="UP000242329"/>
    </source>
</evidence>
<protein>
    <submittedName>
        <fullName evidence="9">Acyl-CoA dehydrogenase</fullName>
    </submittedName>
</protein>
<dbReference type="Gene3D" id="2.40.110.10">
    <property type="entry name" value="Butyryl-CoA Dehydrogenase, subunit A, domain 2"/>
    <property type="match status" value="1"/>
</dbReference>
<evidence type="ECO:0000256" key="1">
    <source>
        <dbReference type="ARBA" id="ARBA00001974"/>
    </source>
</evidence>
<feature type="domain" description="Acyl-CoA dehydrogenase/oxidase N-terminal" evidence="8">
    <location>
        <begin position="9"/>
        <end position="117"/>
    </location>
</feature>
<dbReference type="Pfam" id="PF02770">
    <property type="entry name" value="Acyl-CoA_dh_M"/>
    <property type="match status" value="1"/>
</dbReference>
<dbReference type="PANTHER" id="PTHR43884">
    <property type="entry name" value="ACYL-COA DEHYDROGENASE"/>
    <property type="match status" value="1"/>
</dbReference>
<evidence type="ECO:0000313" key="9">
    <source>
        <dbReference type="EMBL" id="SHG85643.1"/>
    </source>
</evidence>
<dbReference type="Gene3D" id="1.10.540.10">
    <property type="entry name" value="Acyl-CoA dehydrogenase/oxidase, N-terminal domain"/>
    <property type="match status" value="1"/>
</dbReference>
<keyword evidence="3 5" id="KW-0285">Flavoprotein</keyword>
<evidence type="ECO:0000256" key="2">
    <source>
        <dbReference type="ARBA" id="ARBA00009347"/>
    </source>
</evidence>
<dbReference type="AlphaFoldDB" id="A0A1M5N9F7"/>
<accession>A0A1M5N9F7</accession>
<name>A0A1M5N9F7_9FIRM</name>
<proteinExistence type="inferred from homology"/>
<dbReference type="GO" id="GO:0050660">
    <property type="term" value="F:flavin adenine dinucleotide binding"/>
    <property type="evidence" value="ECO:0007669"/>
    <property type="project" value="InterPro"/>
</dbReference>
<keyword evidence="5" id="KW-0560">Oxidoreductase</keyword>
<dbReference type="InterPro" id="IPR009075">
    <property type="entry name" value="AcylCo_DH/oxidase_C"/>
</dbReference>
<keyword evidence="4 5" id="KW-0274">FAD</keyword>
<dbReference type="InterPro" id="IPR009100">
    <property type="entry name" value="AcylCoA_DH/oxidase_NM_dom_sf"/>
</dbReference>
<sequence length="390" mass="42554">MASFVLNREEIELINEVHELAVKKIAPRAFQLDAIGDDIQDWAIPEMLAEKNLLAPLIPKEYGGRGLSMVATAAVIEELAYGCAGAAAMVVQNIYAITPLLIAGSERQKEEFLPLLTGKKPKLAAIAINEARPDYNLERPEKQHEELTRISSTFAYEGDSVIIEGSKDYIINGAEASFILLLARDEDSRHKSSLQFFVLPGDSEGIEIKEVLHKMGLRTCHTVKLGFNKVKIPAAYAVGRRGSGYLLLLQTFDLNRTLLGAMGVGIAKAAYNLALKVARNNSLLGTSSPSKYYVSSTLADMSTQIDAARLSVMRAAYCIDADENYARVSGMARLYATQVAQQVTSTAVDVIGRLGFLIGHPAEKYLRDAQMLSMIAGSDYLHKKVLSAQL</sequence>
<dbReference type="Pfam" id="PF00441">
    <property type="entry name" value="Acyl-CoA_dh_1"/>
    <property type="match status" value="1"/>
</dbReference>
<dbReference type="InterPro" id="IPR037069">
    <property type="entry name" value="AcylCoA_DH/ox_N_sf"/>
</dbReference>
<dbReference type="InterPro" id="IPR046373">
    <property type="entry name" value="Acyl-CoA_Oxase/DH_mid-dom_sf"/>
</dbReference>
<dbReference type="PANTHER" id="PTHR43884:SF12">
    <property type="entry name" value="ISOVALERYL-COA DEHYDROGENASE, MITOCHONDRIAL-RELATED"/>
    <property type="match status" value="1"/>
</dbReference>
<evidence type="ECO:0000256" key="5">
    <source>
        <dbReference type="RuleBase" id="RU362125"/>
    </source>
</evidence>
<reference evidence="10" key="1">
    <citation type="submission" date="2016-11" db="EMBL/GenBank/DDBJ databases">
        <authorList>
            <person name="Varghese N."/>
            <person name="Submissions S."/>
        </authorList>
    </citation>
    <scope>NUCLEOTIDE SEQUENCE [LARGE SCALE GENOMIC DNA]</scope>
    <source>
        <strain evidence="10">DSM 11003</strain>
    </source>
</reference>
<keyword evidence="10" id="KW-1185">Reference proteome</keyword>
<feature type="domain" description="Acyl-CoA dehydrogenase/oxidase C-terminal" evidence="6">
    <location>
        <begin position="242"/>
        <end position="388"/>
    </location>
</feature>
<dbReference type="InterPro" id="IPR013786">
    <property type="entry name" value="AcylCoA_DH/ox_N"/>
</dbReference>
<organism evidence="9 10">
    <name type="scientific">Thermosyntropha lipolytica DSM 11003</name>
    <dbReference type="NCBI Taxonomy" id="1123382"/>
    <lineage>
        <taxon>Bacteria</taxon>
        <taxon>Bacillati</taxon>
        <taxon>Bacillota</taxon>
        <taxon>Clostridia</taxon>
        <taxon>Eubacteriales</taxon>
        <taxon>Syntrophomonadaceae</taxon>
        <taxon>Thermosyntropha</taxon>
    </lineage>
</organism>
<dbReference type="SUPFAM" id="SSF47203">
    <property type="entry name" value="Acyl-CoA dehydrogenase C-terminal domain-like"/>
    <property type="match status" value="1"/>
</dbReference>
<dbReference type="SUPFAM" id="SSF56645">
    <property type="entry name" value="Acyl-CoA dehydrogenase NM domain-like"/>
    <property type="match status" value="1"/>
</dbReference>
<dbReference type="InterPro" id="IPR006091">
    <property type="entry name" value="Acyl-CoA_Oxase/DH_mid-dom"/>
</dbReference>
<dbReference type="GO" id="GO:0003995">
    <property type="term" value="F:acyl-CoA dehydrogenase activity"/>
    <property type="evidence" value="ECO:0007669"/>
    <property type="project" value="TreeGrafter"/>
</dbReference>
<dbReference type="RefSeq" id="WP_073091234.1">
    <property type="nucleotide sequence ID" value="NZ_FQWY01000015.1"/>
</dbReference>
<evidence type="ECO:0000256" key="4">
    <source>
        <dbReference type="ARBA" id="ARBA00022827"/>
    </source>
</evidence>
<evidence type="ECO:0000259" key="6">
    <source>
        <dbReference type="Pfam" id="PF00441"/>
    </source>
</evidence>